<evidence type="ECO:0000313" key="2">
    <source>
        <dbReference type="EMBL" id="CAF1199224.1"/>
    </source>
</evidence>
<comment type="caution">
    <text evidence="2">The sequence shown here is derived from an EMBL/GenBank/DDBJ whole genome shotgun (WGS) entry which is preliminary data.</text>
</comment>
<feature type="region of interest" description="Disordered" evidence="1">
    <location>
        <begin position="163"/>
        <end position="183"/>
    </location>
</feature>
<feature type="compositionally biased region" description="Basic and acidic residues" evidence="1">
    <location>
        <begin position="163"/>
        <end position="177"/>
    </location>
</feature>
<feature type="region of interest" description="Disordered" evidence="1">
    <location>
        <begin position="1073"/>
        <end position="1139"/>
    </location>
</feature>
<feature type="compositionally biased region" description="Polar residues" evidence="1">
    <location>
        <begin position="1073"/>
        <end position="1086"/>
    </location>
</feature>
<feature type="region of interest" description="Disordered" evidence="1">
    <location>
        <begin position="259"/>
        <end position="287"/>
    </location>
</feature>
<name>A0A814W9F1_9BILA</name>
<dbReference type="EMBL" id="CAJNON010000328">
    <property type="protein sequence ID" value="CAF1199224.1"/>
    <property type="molecule type" value="Genomic_DNA"/>
</dbReference>
<feature type="compositionally biased region" description="Polar residues" evidence="1">
    <location>
        <begin position="23"/>
        <end position="43"/>
    </location>
</feature>
<feature type="compositionally biased region" description="Polar residues" evidence="1">
    <location>
        <begin position="762"/>
        <end position="792"/>
    </location>
</feature>
<dbReference type="InterPro" id="IPR000048">
    <property type="entry name" value="IQ_motif_EF-hand-BS"/>
</dbReference>
<feature type="region of interest" description="Disordered" evidence="1">
    <location>
        <begin position="301"/>
        <end position="379"/>
    </location>
</feature>
<feature type="compositionally biased region" description="Polar residues" evidence="1">
    <location>
        <begin position="62"/>
        <end position="82"/>
    </location>
</feature>
<feature type="region of interest" description="Disordered" evidence="1">
    <location>
        <begin position="757"/>
        <end position="811"/>
    </location>
</feature>
<dbReference type="Proteomes" id="UP000663891">
    <property type="component" value="Unassembled WGS sequence"/>
</dbReference>
<protein>
    <submittedName>
        <fullName evidence="2">Uncharacterized protein</fullName>
    </submittedName>
</protein>
<organism evidence="2 3">
    <name type="scientific">Adineta steineri</name>
    <dbReference type="NCBI Taxonomy" id="433720"/>
    <lineage>
        <taxon>Eukaryota</taxon>
        <taxon>Metazoa</taxon>
        <taxon>Spiralia</taxon>
        <taxon>Gnathifera</taxon>
        <taxon>Rotifera</taxon>
        <taxon>Eurotatoria</taxon>
        <taxon>Bdelloidea</taxon>
        <taxon>Adinetida</taxon>
        <taxon>Adinetidae</taxon>
        <taxon>Adineta</taxon>
    </lineage>
</organism>
<proteinExistence type="predicted"/>
<accession>A0A814W9F1</accession>
<dbReference type="PANTHER" id="PTHR35978:SF1">
    <property type="entry name" value="IQ DOMAIN-CONTAINING PROTEIN M"/>
    <property type="match status" value="1"/>
</dbReference>
<evidence type="ECO:0000313" key="3">
    <source>
        <dbReference type="Proteomes" id="UP000663891"/>
    </source>
</evidence>
<dbReference type="PANTHER" id="PTHR35978">
    <property type="entry name" value="IQ DOMAIN-CONTAINING PROTEIN M"/>
    <property type="match status" value="1"/>
</dbReference>
<feature type="compositionally biased region" description="Basic and acidic residues" evidence="1">
    <location>
        <begin position="1200"/>
        <end position="1226"/>
    </location>
</feature>
<feature type="compositionally biased region" description="Polar residues" evidence="1">
    <location>
        <begin position="1097"/>
        <end position="1127"/>
    </location>
</feature>
<dbReference type="PROSITE" id="PS50096">
    <property type="entry name" value="IQ"/>
    <property type="match status" value="2"/>
</dbReference>
<dbReference type="SMART" id="SM00015">
    <property type="entry name" value="IQ"/>
    <property type="match status" value="2"/>
</dbReference>
<gene>
    <name evidence="2" type="ORF">VCS650_LOCUS25522</name>
</gene>
<feature type="region of interest" description="Disordered" evidence="1">
    <location>
        <begin position="22"/>
        <end position="82"/>
    </location>
</feature>
<dbReference type="OrthoDB" id="6288272at2759"/>
<evidence type="ECO:0000256" key="1">
    <source>
        <dbReference type="SAM" id="MobiDB-lite"/>
    </source>
</evidence>
<reference evidence="2" key="1">
    <citation type="submission" date="2021-02" db="EMBL/GenBank/DDBJ databases">
        <authorList>
            <person name="Nowell W R."/>
        </authorList>
    </citation>
    <scope>NUCLEOTIDE SEQUENCE</scope>
</reference>
<sequence length="1473" mass="168744">MTSTGQLPEPWKSTAATLFNPYLNINQRSNSTRRQSARTQNSTSDRHIRVPPESLVSVGNLKVTSSESQTRPRSKHFPSSNATEQVSIYVQQMIHYHNDVQNENNDDNLKYSFGSPNDRIIITKRSRLDKQQTQVSKYELDEFFTTANDQMSRVASKMLGRESSFHEHYSSRGESPKHRTKKRQGLTLADMCNVASNVGLEAIRGFRLPSARLAYEPCEFYPTDASILLGQPIVNRVRLSDILMDDNFSKEEMIQIVENNNNNNVDDRASRTSRVHPKSAKSATSTGSKLIELKDWRGKITQGNLPDVRSHSRRQRSESMESPQRPCTAASNLSKTRPESADGLINDDQNEEEDTKISLSKSATIRHTPVGSALKSPLSFQQRQRNYPLNVRIHETDTKQDIDQNINVNELVKGRNVQHTENKINPPALKASSEHKDEQIRISEIILRPSSESIISTRTTPLTICTRDSQINPPALKASSEHKDEQIRISEIILRPSSESIISTRTTPLTICTRDSQSRENVSPDSTLNKRTYKLLPSASSQVYQTIPEFNENSNSNLINAQFSQLTLPQLELLENYDPTISTRIGAPFIPVQMLARPQDTQQAAKLSTEQIERDYPKKNGQPVFEIRPPRSTHNIIDVALTLQSTKTKRVPIERQTTFERPKNEPPVEDSIQIKSLENPNRLTIELYTPPKQRSFIKHTTSIKSSPKLQSRQSDLLSIMDRQSTFQDPPKDEERMESNLSKSIKLKYKKKTPQKRLLFPTTIVTNANPSPPRQQSSKNRGSPTRQQSSKQQGRPIPINPPALKASSEHKDEQIRISEIILRPSSESIISTRTTPLTICTRDSQSRENVSPDLTLNKRTYKLLPSASSQVYQTIPEFNENSNSNLINAQFSQLTLPQLELLENYDPTISTRIGAPFIPVQMLARPQDTQQAAKLSTEQIERDYPKKNGQPVFEIRPPRSTHNIIDVALTLQSTKTKRVPIERQTTFERPKNEPPVEDSIQIKSLENPNRLTIELYTPPKQRSFIKHTTSIKSSPKLPSRQSDLLSIMDRQSTFQDPPKDEERMESNLSVINMRTQQEVDQTQVQKKTPQKRLLFPTTIVTNANPSPPRQQSSKNRGSPTRQQSSKQQGRPIPSVFLTQDPDDYNYSTSVYRHAKDNVDIKRTFKGFISGNLPKKLSAEERKKREEQQIAAIKIQRAYRDHLQRRDDIETRRPPTSQRQERERDHRKALSAKRAQHVERQLNDQIRIREENKQYKQAINDVGPSVEIFGQFNQVEAQFSKSTLNRAATCIQRWWRGFIIRYKAHSLREEVATFGSTWSQFIHHYRDVIRRTQIIRQSDRQQFHFTRDQAKDFLTTEKKLTTIYNTISFNDKLDQNEVETFFQCCDLSATSDEIKQALKAVLKYYPQKKNDSLTKDMVFDVVYNIYPPLGTGLKTSRKSTWVRPIIDGEDETDIQGTPFLEPIDMNVINKFLGKP</sequence>
<feature type="region of interest" description="Disordered" evidence="1">
    <location>
        <begin position="1200"/>
        <end position="1233"/>
    </location>
</feature>
<dbReference type="Pfam" id="PF00612">
    <property type="entry name" value="IQ"/>
    <property type="match status" value="2"/>
</dbReference>